<sequence>MPFMSKANRAVTTTRKSFPSFTPADLPAVREASERALRLANAALAAAPTSDLAKKELAYAQAAQHRYEAGPEPDVQAAAEIEYGIALRDIGHSWKDSHALAMAAEAFMNYSPWDYQLVWPTQPQALSKHLEVPCPFAYSFFEIFMGHPWQLH</sequence>
<dbReference type="EMBL" id="JALJOV010001343">
    <property type="protein sequence ID" value="KAK9849387.1"/>
    <property type="molecule type" value="Genomic_DNA"/>
</dbReference>
<dbReference type="AlphaFoldDB" id="A0AAW1SPH1"/>
<gene>
    <name evidence="1" type="ORF">WJX84_005215</name>
</gene>
<organism evidence="1 2">
    <name type="scientific">Apatococcus fuscideae</name>
    <dbReference type="NCBI Taxonomy" id="2026836"/>
    <lineage>
        <taxon>Eukaryota</taxon>
        <taxon>Viridiplantae</taxon>
        <taxon>Chlorophyta</taxon>
        <taxon>core chlorophytes</taxon>
        <taxon>Trebouxiophyceae</taxon>
        <taxon>Chlorellales</taxon>
        <taxon>Chlorellaceae</taxon>
        <taxon>Apatococcus</taxon>
    </lineage>
</organism>
<evidence type="ECO:0000313" key="2">
    <source>
        <dbReference type="Proteomes" id="UP001485043"/>
    </source>
</evidence>
<name>A0AAW1SPH1_9CHLO</name>
<dbReference type="Proteomes" id="UP001485043">
    <property type="component" value="Unassembled WGS sequence"/>
</dbReference>
<keyword evidence="2" id="KW-1185">Reference proteome</keyword>
<comment type="caution">
    <text evidence="1">The sequence shown here is derived from an EMBL/GenBank/DDBJ whole genome shotgun (WGS) entry which is preliminary data.</text>
</comment>
<protein>
    <submittedName>
        <fullName evidence="1">Uncharacterized protein</fullName>
    </submittedName>
</protein>
<proteinExistence type="predicted"/>
<reference evidence="1 2" key="1">
    <citation type="journal article" date="2024" name="Nat. Commun.">
        <title>Phylogenomics reveals the evolutionary origins of lichenization in chlorophyte algae.</title>
        <authorList>
            <person name="Puginier C."/>
            <person name="Libourel C."/>
            <person name="Otte J."/>
            <person name="Skaloud P."/>
            <person name="Haon M."/>
            <person name="Grisel S."/>
            <person name="Petersen M."/>
            <person name="Berrin J.G."/>
            <person name="Delaux P.M."/>
            <person name="Dal Grande F."/>
            <person name="Keller J."/>
        </authorList>
    </citation>
    <scope>NUCLEOTIDE SEQUENCE [LARGE SCALE GENOMIC DNA]</scope>
    <source>
        <strain evidence="1 2">SAG 2523</strain>
    </source>
</reference>
<evidence type="ECO:0000313" key="1">
    <source>
        <dbReference type="EMBL" id="KAK9849387.1"/>
    </source>
</evidence>
<accession>A0AAW1SPH1</accession>